<organism evidence="3 4">
    <name type="scientific">Virgibacillus necropolis</name>
    <dbReference type="NCBI Taxonomy" id="163877"/>
    <lineage>
        <taxon>Bacteria</taxon>
        <taxon>Bacillati</taxon>
        <taxon>Bacillota</taxon>
        <taxon>Bacilli</taxon>
        <taxon>Bacillales</taxon>
        <taxon>Bacillaceae</taxon>
        <taxon>Virgibacillus</taxon>
    </lineage>
</organism>
<dbReference type="Pfam" id="PF01569">
    <property type="entry name" value="PAP2"/>
    <property type="match status" value="1"/>
</dbReference>
<dbReference type="Gene3D" id="1.20.144.10">
    <property type="entry name" value="Phosphatidic acid phosphatase type 2/haloperoxidase"/>
    <property type="match status" value="1"/>
</dbReference>
<dbReference type="RefSeq" id="WP_089532282.1">
    <property type="nucleotide sequence ID" value="NZ_CP022437.1"/>
</dbReference>
<dbReference type="KEGG" id="vne:CFK40_10630"/>
<dbReference type="CDD" id="cd03392">
    <property type="entry name" value="PAP2_like_2"/>
    <property type="match status" value="1"/>
</dbReference>
<dbReference type="OrthoDB" id="9789113at2"/>
<feature type="transmembrane region" description="Helical" evidence="1">
    <location>
        <begin position="127"/>
        <end position="148"/>
    </location>
</feature>
<keyword evidence="1" id="KW-0812">Transmembrane</keyword>
<protein>
    <recommendedName>
        <fullName evidence="2">Phosphatidic acid phosphatase type 2/haloperoxidase domain-containing protein</fullName>
    </recommendedName>
</protein>
<feature type="transmembrane region" description="Helical" evidence="1">
    <location>
        <begin position="160"/>
        <end position="180"/>
    </location>
</feature>
<evidence type="ECO:0000256" key="1">
    <source>
        <dbReference type="SAM" id="Phobius"/>
    </source>
</evidence>
<feature type="transmembrane region" description="Helical" evidence="1">
    <location>
        <begin position="192"/>
        <end position="211"/>
    </location>
</feature>
<keyword evidence="4" id="KW-1185">Reference proteome</keyword>
<dbReference type="InterPro" id="IPR036938">
    <property type="entry name" value="PAP2/HPO_sf"/>
</dbReference>
<accession>A0A221MCU2</accession>
<keyword evidence="1" id="KW-1133">Transmembrane helix</keyword>
<evidence type="ECO:0000313" key="4">
    <source>
        <dbReference type="Proteomes" id="UP000204391"/>
    </source>
</evidence>
<dbReference type="EMBL" id="CP022437">
    <property type="protein sequence ID" value="ASN05432.1"/>
    <property type="molecule type" value="Genomic_DNA"/>
</dbReference>
<feature type="transmembrane region" description="Helical" evidence="1">
    <location>
        <begin position="55"/>
        <end position="80"/>
    </location>
</feature>
<feature type="domain" description="Phosphatidic acid phosphatase type 2/haloperoxidase" evidence="2">
    <location>
        <begin position="90"/>
        <end position="203"/>
    </location>
</feature>
<sequence>MSLLFNRKQGYLLTGAILLILFFADVASAYGEPNLIELNKGIGSTLYNFLGAGWIPLFTVITYIGSGYVSYPLTGALILYLLVRKNYWIAALLAYNLIGVRQINHLLKSIFEVARPELEPLVHASYYSFPSGHSMNSMAFFGLLAFLLSRYISRSKAQSAWIWTSAAILIFLIGLSRVYLGVHFPLDVLGGFAAGGAWLLLSICIHSFLPLKERSIHMKRSMDDES</sequence>
<proteinExistence type="predicted"/>
<reference evidence="3 4" key="1">
    <citation type="journal article" date="2003" name="Int. J. Syst. Evol. Microbiol.">
        <title>Virgibacillus carmonensis sp. nov., Virgibacillus necropolis sp. nov. and Virgibacillus picturae sp. nov., three novel species isolated from deteriorated mural paintings, transfer of the species of the genus salibacillus to Virgibacillus, as Virgibacillus marismortui comb. nov. and Virgibacillus salexigens comb. nov., and emended description of the genus Virgibacillus.</title>
        <authorList>
            <person name="Heyrman J."/>
            <person name="Logan N.A."/>
            <person name="Busse H.J."/>
            <person name="Balcaen A."/>
            <person name="Lebbe L."/>
            <person name="Rodriguez-Diaz M."/>
            <person name="Swings J."/>
            <person name="De Vos P."/>
        </authorList>
    </citation>
    <scope>NUCLEOTIDE SEQUENCE [LARGE SCALE GENOMIC DNA]</scope>
    <source>
        <strain evidence="3 4">LMG 19488</strain>
    </source>
</reference>
<dbReference type="InterPro" id="IPR000326">
    <property type="entry name" value="PAP2/HPO"/>
</dbReference>
<dbReference type="Proteomes" id="UP000204391">
    <property type="component" value="Chromosome"/>
</dbReference>
<dbReference type="PANTHER" id="PTHR14969:SF13">
    <property type="entry name" value="AT30094P"/>
    <property type="match status" value="1"/>
</dbReference>
<evidence type="ECO:0000313" key="3">
    <source>
        <dbReference type="EMBL" id="ASN05432.1"/>
    </source>
</evidence>
<dbReference type="AlphaFoldDB" id="A0A221MCU2"/>
<dbReference type="SMART" id="SM00014">
    <property type="entry name" value="acidPPc"/>
    <property type="match status" value="1"/>
</dbReference>
<feature type="transmembrane region" description="Helical" evidence="1">
    <location>
        <begin position="87"/>
        <end position="107"/>
    </location>
</feature>
<dbReference type="PANTHER" id="PTHR14969">
    <property type="entry name" value="SPHINGOSINE-1-PHOSPHATE PHOSPHOHYDROLASE"/>
    <property type="match status" value="1"/>
</dbReference>
<dbReference type="SUPFAM" id="SSF48317">
    <property type="entry name" value="Acid phosphatase/Vanadium-dependent haloperoxidase"/>
    <property type="match status" value="1"/>
</dbReference>
<keyword evidence="1" id="KW-0472">Membrane</keyword>
<evidence type="ECO:0000259" key="2">
    <source>
        <dbReference type="SMART" id="SM00014"/>
    </source>
</evidence>
<name>A0A221MCU2_9BACI</name>
<gene>
    <name evidence="3" type="ORF">CFK40_10630</name>
</gene>